<feature type="non-terminal residue" evidence="1">
    <location>
        <position position="1"/>
    </location>
</feature>
<name>A0A0V1DLC8_9BILA</name>
<accession>A0A0V1DLC8</accession>
<keyword evidence="2" id="KW-1185">Reference proteome</keyword>
<dbReference type="AlphaFoldDB" id="A0A0V1DLC8"/>
<reference evidence="1 2" key="1">
    <citation type="submission" date="2015-01" db="EMBL/GenBank/DDBJ databases">
        <title>Evolution of Trichinella species and genotypes.</title>
        <authorList>
            <person name="Korhonen P.K."/>
            <person name="Edoardo P."/>
            <person name="Giuseppe L.R."/>
            <person name="Gasser R.B."/>
        </authorList>
    </citation>
    <scope>NUCLEOTIDE SEQUENCE [LARGE SCALE GENOMIC DNA]</scope>
    <source>
        <strain evidence="1">ISS1029</strain>
    </source>
</reference>
<protein>
    <submittedName>
        <fullName evidence="1">Uncharacterized protein</fullName>
    </submittedName>
</protein>
<gene>
    <name evidence="1" type="ORF">T11_10132</name>
</gene>
<sequence>LALPMLMHTVAPSFFKISREIRNQERPGYSHCTSQIVPNRLISI</sequence>
<feature type="non-terminal residue" evidence="1">
    <location>
        <position position="44"/>
    </location>
</feature>
<evidence type="ECO:0000313" key="1">
    <source>
        <dbReference type="EMBL" id="KRY62375.1"/>
    </source>
</evidence>
<dbReference type="Proteomes" id="UP000055024">
    <property type="component" value="Unassembled WGS sequence"/>
</dbReference>
<evidence type="ECO:0000313" key="2">
    <source>
        <dbReference type="Proteomes" id="UP000055024"/>
    </source>
</evidence>
<organism evidence="1 2">
    <name type="scientific">Trichinella zimbabwensis</name>
    <dbReference type="NCBI Taxonomy" id="268475"/>
    <lineage>
        <taxon>Eukaryota</taxon>
        <taxon>Metazoa</taxon>
        <taxon>Ecdysozoa</taxon>
        <taxon>Nematoda</taxon>
        <taxon>Enoplea</taxon>
        <taxon>Dorylaimia</taxon>
        <taxon>Trichinellida</taxon>
        <taxon>Trichinellidae</taxon>
        <taxon>Trichinella</taxon>
    </lineage>
</organism>
<dbReference type="EMBL" id="JYDP01009759">
    <property type="protein sequence ID" value="KRY62375.1"/>
    <property type="molecule type" value="Genomic_DNA"/>
</dbReference>
<comment type="caution">
    <text evidence="1">The sequence shown here is derived from an EMBL/GenBank/DDBJ whole genome shotgun (WGS) entry which is preliminary data.</text>
</comment>
<proteinExistence type="predicted"/>